<name>A0A814FNT1_9BILA</name>
<evidence type="ECO:0000256" key="1">
    <source>
        <dbReference type="SAM" id="MobiDB-lite"/>
    </source>
</evidence>
<comment type="caution">
    <text evidence="2">The sequence shown here is derived from an EMBL/GenBank/DDBJ whole genome shotgun (WGS) entry which is preliminary data.</text>
</comment>
<feature type="region of interest" description="Disordered" evidence="1">
    <location>
        <begin position="48"/>
        <end position="75"/>
    </location>
</feature>
<proteinExistence type="predicted"/>
<gene>
    <name evidence="2" type="ORF">JYZ213_LOCUS15165</name>
</gene>
<evidence type="ECO:0000313" key="2">
    <source>
        <dbReference type="EMBL" id="CAF0985505.1"/>
    </source>
</evidence>
<protein>
    <submittedName>
        <fullName evidence="2">Uncharacterized protein</fullName>
    </submittedName>
</protein>
<dbReference type="AlphaFoldDB" id="A0A814FNT1"/>
<sequence>MPNIQGPMANEQGFRAWMRRRQEWLGCLLASCCTVQTAGNIKSGTLTTKTMQFTNEPNSRRRRDTSSSDTSKDAPLPGDFLQVEFLVSIPKRCGGFIGSNCAIESRDKATNALRGLGTFEAMVQINGSAPFELQAKFYSLTTRITTPTCTDNIHNQDETDVDCGGRICSACADTKSCLVNADCSNNNCNATTKTCFARINGIII</sequence>
<accession>A0A814FNT1</accession>
<dbReference type="Proteomes" id="UP000663845">
    <property type="component" value="Unassembled WGS sequence"/>
</dbReference>
<dbReference type="EMBL" id="CAJNOG010000130">
    <property type="protein sequence ID" value="CAF0985505.1"/>
    <property type="molecule type" value="Genomic_DNA"/>
</dbReference>
<evidence type="ECO:0000313" key="3">
    <source>
        <dbReference type="Proteomes" id="UP000663845"/>
    </source>
</evidence>
<reference evidence="2" key="1">
    <citation type="submission" date="2021-02" db="EMBL/GenBank/DDBJ databases">
        <authorList>
            <person name="Nowell W R."/>
        </authorList>
    </citation>
    <scope>NUCLEOTIDE SEQUENCE</scope>
</reference>
<organism evidence="2 3">
    <name type="scientific">Adineta steineri</name>
    <dbReference type="NCBI Taxonomy" id="433720"/>
    <lineage>
        <taxon>Eukaryota</taxon>
        <taxon>Metazoa</taxon>
        <taxon>Spiralia</taxon>
        <taxon>Gnathifera</taxon>
        <taxon>Rotifera</taxon>
        <taxon>Eurotatoria</taxon>
        <taxon>Bdelloidea</taxon>
        <taxon>Adinetida</taxon>
        <taxon>Adinetidae</taxon>
        <taxon>Adineta</taxon>
    </lineage>
</organism>
<feature type="compositionally biased region" description="Polar residues" evidence="1">
    <location>
        <begin position="48"/>
        <end position="57"/>
    </location>
</feature>